<evidence type="ECO:0000313" key="2">
    <source>
        <dbReference type="Proteomes" id="UP001432027"/>
    </source>
</evidence>
<accession>A0AAV5T9L8</accession>
<evidence type="ECO:0000313" key="1">
    <source>
        <dbReference type="EMBL" id="GMS91037.1"/>
    </source>
</evidence>
<sequence length="65" mass="7408">MINTPQCILCEVHPTTVYGYANHLHKQHKSTLKAHRIFLICACGIEARSDRSSRNHNGECDGRQF</sequence>
<reference evidence="1" key="1">
    <citation type="submission" date="2023-10" db="EMBL/GenBank/DDBJ databases">
        <title>Genome assembly of Pristionchus species.</title>
        <authorList>
            <person name="Yoshida K."/>
            <person name="Sommer R.J."/>
        </authorList>
    </citation>
    <scope>NUCLEOTIDE SEQUENCE</scope>
    <source>
        <strain evidence="1">RS0144</strain>
    </source>
</reference>
<feature type="non-terminal residue" evidence="1">
    <location>
        <position position="65"/>
    </location>
</feature>
<dbReference type="Proteomes" id="UP001432027">
    <property type="component" value="Unassembled WGS sequence"/>
</dbReference>
<dbReference type="EMBL" id="BTSX01000003">
    <property type="protein sequence ID" value="GMS91037.1"/>
    <property type="molecule type" value="Genomic_DNA"/>
</dbReference>
<dbReference type="AlphaFoldDB" id="A0AAV5T9L8"/>
<proteinExistence type="predicted"/>
<keyword evidence="2" id="KW-1185">Reference proteome</keyword>
<gene>
    <name evidence="1" type="ORF">PENTCL1PPCAC_13212</name>
</gene>
<comment type="caution">
    <text evidence="1">The sequence shown here is derived from an EMBL/GenBank/DDBJ whole genome shotgun (WGS) entry which is preliminary data.</text>
</comment>
<organism evidence="1 2">
    <name type="scientific">Pristionchus entomophagus</name>
    <dbReference type="NCBI Taxonomy" id="358040"/>
    <lineage>
        <taxon>Eukaryota</taxon>
        <taxon>Metazoa</taxon>
        <taxon>Ecdysozoa</taxon>
        <taxon>Nematoda</taxon>
        <taxon>Chromadorea</taxon>
        <taxon>Rhabditida</taxon>
        <taxon>Rhabditina</taxon>
        <taxon>Diplogasteromorpha</taxon>
        <taxon>Diplogasteroidea</taxon>
        <taxon>Neodiplogasteridae</taxon>
        <taxon>Pristionchus</taxon>
    </lineage>
</organism>
<protein>
    <submittedName>
        <fullName evidence="1">Uncharacterized protein</fullName>
    </submittedName>
</protein>
<name>A0AAV5T9L8_9BILA</name>